<keyword evidence="11 13" id="KW-0234">DNA repair</keyword>
<evidence type="ECO:0000256" key="1">
    <source>
        <dbReference type="ARBA" id="ARBA00009518"/>
    </source>
</evidence>
<protein>
    <recommendedName>
        <fullName evidence="13 14">Crossover junction endodeoxyribonuclease RuvC</fullName>
        <ecNumber evidence="13 14">3.1.21.10</ecNumber>
    </recommendedName>
    <alternativeName>
        <fullName evidence="13">Holliday junction nuclease RuvC</fullName>
    </alternativeName>
    <alternativeName>
        <fullName evidence="13">Holliday junction resolvase RuvC</fullName>
    </alternativeName>
</protein>
<comment type="subcellular location">
    <subcellularLocation>
        <location evidence="13">Cytoplasm</location>
    </subcellularLocation>
</comment>
<evidence type="ECO:0000256" key="5">
    <source>
        <dbReference type="ARBA" id="ARBA00022759"/>
    </source>
</evidence>
<evidence type="ECO:0000256" key="4">
    <source>
        <dbReference type="ARBA" id="ARBA00022723"/>
    </source>
</evidence>
<comment type="caution">
    <text evidence="15">The sequence shown here is derived from an EMBL/GenBank/DDBJ whole genome shotgun (WGS) entry which is preliminary data.</text>
</comment>
<evidence type="ECO:0000256" key="9">
    <source>
        <dbReference type="ARBA" id="ARBA00023125"/>
    </source>
</evidence>
<dbReference type="CDD" id="cd16962">
    <property type="entry name" value="RuvC"/>
    <property type="match status" value="1"/>
</dbReference>
<evidence type="ECO:0000256" key="11">
    <source>
        <dbReference type="ARBA" id="ARBA00023204"/>
    </source>
</evidence>
<comment type="cofactor">
    <cofactor evidence="13">
        <name>Mg(2+)</name>
        <dbReference type="ChEBI" id="CHEBI:18420"/>
    </cofactor>
    <text evidence="13">Binds 2 Mg(2+) ion per subunit.</text>
</comment>
<dbReference type="FunFam" id="3.30.420.10:FF:000002">
    <property type="entry name" value="Crossover junction endodeoxyribonuclease RuvC"/>
    <property type="match status" value="1"/>
</dbReference>
<keyword evidence="8 13" id="KW-0460">Magnesium</keyword>
<dbReference type="GO" id="GO:0006281">
    <property type="term" value="P:DNA repair"/>
    <property type="evidence" value="ECO:0007669"/>
    <property type="project" value="UniProtKB-UniRule"/>
</dbReference>
<dbReference type="RefSeq" id="WP_167703180.1">
    <property type="nucleotide sequence ID" value="NZ_CP118168.1"/>
</dbReference>
<feature type="active site" evidence="13">
    <location>
        <position position="142"/>
    </location>
</feature>
<organism evidence="15 16">
    <name type="scientific">Entomospira nematocerorum</name>
    <dbReference type="NCBI Taxonomy" id="2719987"/>
    <lineage>
        <taxon>Bacteria</taxon>
        <taxon>Pseudomonadati</taxon>
        <taxon>Spirochaetota</taxon>
        <taxon>Spirochaetia</taxon>
        <taxon>Spirochaetales</taxon>
        <taxon>Spirochaetaceae</taxon>
        <taxon>Entomospira</taxon>
    </lineage>
</organism>
<accession>A0A968KV08</accession>
<evidence type="ECO:0000256" key="6">
    <source>
        <dbReference type="ARBA" id="ARBA00022763"/>
    </source>
</evidence>
<dbReference type="Pfam" id="PF02075">
    <property type="entry name" value="RuvC"/>
    <property type="match status" value="1"/>
</dbReference>
<evidence type="ECO:0000256" key="12">
    <source>
        <dbReference type="ARBA" id="ARBA00029354"/>
    </source>
</evidence>
<dbReference type="AlphaFoldDB" id="A0A968KV08"/>
<dbReference type="InterPro" id="IPR012337">
    <property type="entry name" value="RNaseH-like_sf"/>
</dbReference>
<reference evidence="15" key="1">
    <citation type="submission" date="2020-03" db="EMBL/GenBank/DDBJ databases">
        <title>Spirochaetal bacteria isolated from arthropods constitute a novel genus Entomospira genus novum within the order Spirochaetales.</title>
        <authorList>
            <person name="Grana-Miraglia L."/>
            <person name="Sikutova S."/>
            <person name="Fingerle V."/>
            <person name="Sing A."/>
            <person name="Castillo-Ramirez S."/>
            <person name="Margos G."/>
            <person name="Rudolf I."/>
        </authorList>
    </citation>
    <scope>NUCLEOTIDE SEQUENCE</scope>
    <source>
        <strain evidence="15">BR208</strain>
    </source>
</reference>
<evidence type="ECO:0000256" key="7">
    <source>
        <dbReference type="ARBA" id="ARBA00022801"/>
    </source>
</evidence>
<keyword evidence="3 13" id="KW-0540">Nuclease</keyword>
<dbReference type="PRINTS" id="PR00696">
    <property type="entry name" value="RSOLVASERUVC"/>
</dbReference>
<proteinExistence type="inferred from homology"/>
<name>A0A968KV08_9SPIO</name>
<gene>
    <name evidence="13 15" type="primary">ruvC</name>
    <name evidence="15" type="ORF">HCT46_02145</name>
</gene>
<keyword evidence="9 13" id="KW-0238">DNA-binding</keyword>
<keyword evidence="5 13" id="KW-0255">Endonuclease</keyword>
<dbReference type="GO" id="GO:0005737">
    <property type="term" value="C:cytoplasm"/>
    <property type="evidence" value="ECO:0007669"/>
    <property type="project" value="UniProtKB-SubCell"/>
</dbReference>
<dbReference type="GO" id="GO:0006310">
    <property type="term" value="P:DNA recombination"/>
    <property type="evidence" value="ECO:0007669"/>
    <property type="project" value="UniProtKB-UniRule"/>
</dbReference>
<feature type="binding site" evidence="13">
    <location>
        <position position="69"/>
    </location>
    <ligand>
        <name>Mg(2+)</name>
        <dbReference type="ChEBI" id="CHEBI:18420"/>
        <label>2</label>
    </ligand>
</feature>
<dbReference type="GO" id="GO:0003677">
    <property type="term" value="F:DNA binding"/>
    <property type="evidence" value="ECO:0007669"/>
    <property type="project" value="UniProtKB-KW"/>
</dbReference>
<evidence type="ECO:0000256" key="8">
    <source>
        <dbReference type="ARBA" id="ARBA00022842"/>
    </source>
</evidence>
<evidence type="ECO:0000313" key="15">
    <source>
        <dbReference type="EMBL" id="NIZ46728.1"/>
    </source>
</evidence>
<feature type="binding site" evidence="13">
    <location>
        <position position="7"/>
    </location>
    <ligand>
        <name>Mg(2+)</name>
        <dbReference type="ChEBI" id="CHEBI:18420"/>
        <label>1</label>
    </ligand>
</feature>
<evidence type="ECO:0000256" key="13">
    <source>
        <dbReference type="HAMAP-Rule" id="MF_00034"/>
    </source>
</evidence>
<feature type="active site" evidence="13">
    <location>
        <position position="69"/>
    </location>
</feature>
<dbReference type="NCBIfam" id="NF000711">
    <property type="entry name" value="PRK00039.2-1"/>
    <property type="match status" value="1"/>
</dbReference>
<dbReference type="Proteomes" id="UP000752013">
    <property type="component" value="Unassembled WGS sequence"/>
</dbReference>
<evidence type="ECO:0000256" key="10">
    <source>
        <dbReference type="ARBA" id="ARBA00023172"/>
    </source>
</evidence>
<dbReference type="InterPro" id="IPR036397">
    <property type="entry name" value="RNaseH_sf"/>
</dbReference>
<keyword evidence="6 13" id="KW-0227">DNA damage</keyword>
<comment type="function">
    <text evidence="13">The RuvA-RuvB-RuvC complex processes Holliday junction (HJ) DNA during genetic recombination and DNA repair. Endonuclease that resolves HJ intermediates. Cleaves cruciform DNA by making single-stranded nicks across the HJ at symmetrical positions within the homologous arms, yielding a 5'-phosphate and a 3'-hydroxyl group; requires a central core of homology in the junction. The consensus cleavage sequence is 5'-(A/T)TT(C/G)-3'. Cleavage occurs on the 3'-side of the TT dinucleotide at the point of strand exchange. HJ branch migration catalyzed by RuvA-RuvB allows RuvC to scan DNA until it finds its consensus sequence, where it cleaves and resolves the cruciform DNA.</text>
</comment>
<dbReference type="GO" id="GO:0048476">
    <property type="term" value="C:Holliday junction resolvase complex"/>
    <property type="evidence" value="ECO:0007669"/>
    <property type="project" value="UniProtKB-UniRule"/>
</dbReference>
<dbReference type="GO" id="GO:0008821">
    <property type="term" value="F:crossover junction DNA endonuclease activity"/>
    <property type="evidence" value="ECO:0007669"/>
    <property type="project" value="UniProtKB-UniRule"/>
</dbReference>
<keyword evidence="10 13" id="KW-0233">DNA recombination</keyword>
<dbReference type="HAMAP" id="MF_00034">
    <property type="entry name" value="RuvC"/>
    <property type="match status" value="1"/>
</dbReference>
<comment type="subunit">
    <text evidence="13">Homodimer which binds Holliday junction (HJ) DNA. The HJ becomes 2-fold symmetrical on binding to RuvC with unstacked arms; it has a different conformation from HJ DNA in complex with RuvA. In the full resolvosome a probable DNA-RuvA(4)-RuvB(12)-RuvC(2) complex forms which resolves the HJ.</text>
</comment>
<keyword evidence="7 13" id="KW-0378">Hydrolase</keyword>
<dbReference type="PANTHER" id="PTHR30194:SF3">
    <property type="entry name" value="CROSSOVER JUNCTION ENDODEOXYRIBONUCLEASE RUVC"/>
    <property type="match status" value="1"/>
</dbReference>
<keyword evidence="16" id="KW-1185">Reference proteome</keyword>
<comment type="catalytic activity">
    <reaction evidence="12 13">
        <text>Endonucleolytic cleavage at a junction such as a reciprocal single-stranded crossover between two homologous DNA duplexes (Holliday junction).</text>
        <dbReference type="EC" id="3.1.21.10"/>
    </reaction>
</comment>
<dbReference type="NCBIfam" id="TIGR00228">
    <property type="entry name" value="ruvC"/>
    <property type="match status" value="1"/>
</dbReference>
<dbReference type="Gene3D" id="3.30.420.10">
    <property type="entry name" value="Ribonuclease H-like superfamily/Ribonuclease H"/>
    <property type="match status" value="1"/>
</dbReference>
<dbReference type="SUPFAM" id="SSF53098">
    <property type="entry name" value="Ribonuclease H-like"/>
    <property type="match status" value="1"/>
</dbReference>
<dbReference type="EMBL" id="JAATLK010000001">
    <property type="protein sequence ID" value="NIZ46728.1"/>
    <property type="molecule type" value="Genomic_DNA"/>
</dbReference>
<dbReference type="GO" id="GO:0000287">
    <property type="term" value="F:magnesium ion binding"/>
    <property type="evidence" value="ECO:0007669"/>
    <property type="project" value="UniProtKB-UniRule"/>
</dbReference>
<dbReference type="PANTHER" id="PTHR30194">
    <property type="entry name" value="CROSSOVER JUNCTION ENDODEOXYRIBONUCLEASE RUVC"/>
    <property type="match status" value="1"/>
</dbReference>
<feature type="binding site" evidence="13">
    <location>
        <position position="142"/>
    </location>
    <ligand>
        <name>Mg(2+)</name>
        <dbReference type="ChEBI" id="CHEBI:18420"/>
        <label>1</label>
    </ligand>
</feature>
<keyword evidence="2 13" id="KW-0963">Cytoplasm</keyword>
<dbReference type="EC" id="3.1.21.10" evidence="13 14"/>
<sequence length="165" mass="17961">MRILGVDPGLKNIGWGIIEVISHQRLLRHLDHGVIETSSTWKLADRLKHLHDELSTIIMEYNPDILANEALLFQKNVSSALPVAHARGVILCLSAMHQMEVKSFAPNTIKQAVTGNGNATKLDVQQMVKILLKLHTAPNSDHAADALACAITAAYGTPCVSDKLT</sequence>
<comment type="similarity">
    <text evidence="1 13">Belongs to the RuvC family.</text>
</comment>
<evidence type="ECO:0000256" key="2">
    <source>
        <dbReference type="ARBA" id="ARBA00022490"/>
    </source>
</evidence>
<feature type="active site" evidence="13">
    <location>
        <position position="7"/>
    </location>
</feature>
<keyword evidence="4 13" id="KW-0479">Metal-binding</keyword>
<dbReference type="InterPro" id="IPR002176">
    <property type="entry name" value="X-over_junc_endoDNase_RuvC"/>
</dbReference>
<evidence type="ECO:0000256" key="3">
    <source>
        <dbReference type="ARBA" id="ARBA00022722"/>
    </source>
</evidence>
<evidence type="ECO:0000256" key="14">
    <source>
        <dbReference type="NCBIfam" id="TIGR00228"/>
    </source>
</evidence>
<evidence type="ECO:0000313" key="16">
    <source>
        <dbReference type="Proteomes" id="UP000752013"/>
    </source>
</evidence>